<keyword evidence="2" id="KW-0677">Repeat</keyword>
<evidence type="ECO:0000313" key="4">
    <source>
        <dbReference type="Proteomes" id="UP001165060"/>
    </source>
</evidence>
<dbReference type="InterPro" id="IPR050333">
    <property type="entry name" value="SLRP"/>
</dbReference>
<name>A0ABQ6MP52_9STRA</name>
<dbReference type="PANTHER" id="PTHR45712">
    <property type="entry name" value="AGAP008170-PA"/>
    <property type="match status" value="1"/>
</dbReference>
<organism evidence="3 4">
    <name type="scientific">Tetraparma gracilis</name>
    <dbReference type="NCBI Taxonomy" id="2962635"/>
    <lineage>
        <taxon>Eukaryota</taxon>
        <taxon>Sar</taxon>
        <taxon>Stramenopiles</taxon>
        <taxon>Ochrophyta</taxon>
        <taxon>Bolidophyceae</taxon>
        <taxon>Parmales</taxon>
        <taxon>Triparmaceae</taxon>
        <taxon>Tetraparma</taxon>
    </lineage>
</organism>
<dbReference type="SUPFAM" id="SSF52047">
    <property type="entry name" value="RNI-like"/>
    <property type="match status" value="1"/>
</dbReference>
<evidence type="ECO:0000313" key="3">
    <source>
        <dbReference type="EMBL" id="GMI29357.1"/>
    </source>
</evidence>
<dbReference type="PANTHER" id="PTHR45712:SF22">
    <property type="entry name" value="INSULIN-LIKE GROWTH FACTOR-BINDING PROTEIN COMPLEX ACID LABILE SUBUNIT"/>
    <property type="match status" value="1"/>
</dbReference>
<sequence length="432" mass="45281">MSAWAASSRSSDSLVAKLSSANPPASITLLPMKTFSAANWAGLCDHLESEGCGLSELSLPRPVPDDIVPRLAGILSRGDCSLRALELGDSATGSATYAGVFSRPNSSLTSLDLCNKRLTDASFLASLSSLETLDLSRNMGLSLPPPGAWPAPPASLDASECGLRESSLRRLSDLASCTSLNLSSNPLLFEGAAEGALRELLRKRLSVNLSGCPLPAAQFRLGAGGFRDIGVRKLDLSGCLPADVDVALLVAAVVRARELLLCDNAKAPVGLVVESLFDAVKRGGVFPFYLEKGVEGLERLRLHNNKLKNASEDQIAELANILPRIPHVDLSGNDLSAAQLLVLLEEFKAPGIACHTLELGGNGVDGRVEESLKEVQEFNENLDIPRDIPENSTPMTIQGGGGTVASGGVVDSADISEMMKMAGWKTGGGGTK</sequence>
<dbReference type="EMBL" id="BRYB01001598">
    <property type="protein sequence ID" value="GMI29357.1"/>
    <property type="molecule type" value="Genomic_DNA"/>
</dbReference>
<gene>
    <name evidence="3" type="ORF">TeGR_g850</name>
</gene>
<protein>
    <submittedName>
        <fullName evidence="3">Uncharacterized protein</fullName>
    </submittedName>
</protein>
<proteinExistence type="predicted"/>
<keyword evidence="4" id="KW-1185">Reference proteome</keyword>
<evidence type="ECO:0000256" key="2">
    <source>
        <dbReference type="ARBA" id="ARBA00022737"/>
    </source>
</evidence>
<keyword evidence="1" id="KW-0433">Leucine-rich repeat</keyword>
<accession>A0ABQ6MP52</accession>
<dbReference type="Proteomes" id="UP001165060">
    <property type="component" value="Unassembled WGS sequence"/>
</dbReference>
<evidence type="ECO:0000256" key="1">
    <source>
        <dbReference type="ARBA" id="ARBA00022614"/>
    </source>
</evidence>
<dbReference type="InterPro" id="IPR032675">
    <property type="entry name" value="LRR_dom_sf"/>
</dbReference>
<reference evidence="3 4" key="1">
    <citation type="journal article" date="2023" name="Commun. Biol.">
        <title>Genome analysis of Parmales, the sister group of diatoms, reveals the evolutionary specialization of diatoms from phago-mixotrophs to photoautotrophs.</title>
        <authorList>
            <person name="Ban H."/>
            <person name="Sato S."/>
            <person name="Yoshikawa S."/>
            <person name="Yamada K."/>
            <person name="Nakamura Y."/>
            <person name="Ichinomiya M."/>
            <person name="Sato N."/>
            <person name="Blanc-Mathieu R."/>
            <person name="Endo H."/>
            <person name="Kuwata A."/>
            <person name="Ogata H."/>
        </authorList>
    </citation>
    <scope>NUCLEOTIDE SEQUENCE [LARGE SCALE GENOMIC DNA]</scope>
</reference>
<comment type="caution">
    <text evidence="3">The sequence shown here is derived from an EMBL/GenBank/DDBJ whole genome shotgun (WGS) entry which is preliminary data.</text>
</comment>
<dbReference type="Gene3D" id="3.80.10.10">
    <property type="entry name" value="Ribonuclease Inhibitor"/>
    <property type="match status" value="3"/>
</dbReference>